<dbReference type="Proteomes" id="UP001500037">
    <property type="component" value="Unassembled WGS sequence"/>
</dbReference>
<keyword evidence="9" id="KW-1185">Reference proteome</keyword>
<evidence type="ECO:0000256" key="5">
    <source>
        <dbReference type="ARBA" id="ARBA00022840"/>
    </source>
</evidence>
<dbReference type="RefSeq" id="WP_344440553.1">
    <property type="nucleotide sequence ID" value="NZ_BAAALF010000017.1"/>
</dbReference>
<keyword evidence="5" id="KW-0067">ATP-binding</keyword>
<reference evidence="8 9" key="1">
    <citation type="journal article" date="2019" name="Int. J. Syst. Evol. Microbiol.">
        <title>The Global Catalogue of Microorganisms (GCM) 10K type strain sequencing project: providing services to taxonomists for standard genome sequencing and annotation.</title>
        <authorList>
            <consortium name="The Broad Institute Genomics Platform"/>
            <consortium name="The Broad Institute Genome Sequencing Center for Infectious Disease"/>
            <person name="Wu L."/>
            <person name="Ma J."/>
        </authorList>
    </citation>
    <scope>NUCLEOTIDE SEQUENCE [LARGE SCALE GENOMIC DNA]</scope>
    <source>
        <strain evidence="8 9">JCM 13004</strain>
    </source>
</reference>
<keyword evidence="2" id="KW-0808">Transferase</keyword>
<evidence type="ECO:0000313" key="8">
    <source>
        <dbReference type="EMBL" id="GAA1226362.1"/>
    </source>
</evidence>
<name>A0ABN1VY27_9ACTN</name>
<feature type="domain" description="Phosphoribosyltransferase" evidence="7">
    <location>
        <begin position="153"/>
        <end position="256"/>
    </location>
</feature>
<dbReference type="InterPro" id="IPR005946">
    <property type="entry name" value="Rib-P_diPkinase"/>
</dbReference>
<evidence type="ECO:0000256" key="3">
    <source>
        <dbReference type="ARBA" id="ARBA00022741"/>
    </source>
</evidence>
<evidence type="ECO:0000313" key="9">
    <source>
        <dbReference type="Proteomes" id="UP001500037"/>
    </source>
</evidence>
<comment type="catalytic activity">
    <reaction evidence="6">
        <text>D-ribose 5-phosphate + ATP = 5-phospho-alpha-D-ribose 1-diphosphate + AMP + H(+)</text>
        <dbReference type="Rhea" id="RHEA:15609"/>
        <dbReference type="ChEBI" id="CHEBI:15378"/>
        <dbReference type="ChEBI" id="CHEBI:30616"/>
        <dbReference type="ChEBI" id="CHEBI:58017"/>
        <dbReference type="ChEBI" id="CHEBI:78346"/>
        <dbReference type="ChEBI" id="CHEBI:456215"/>
        <dbReference type="EC" id="2.7.6.1"/>
    </reaction>
</comment>
<dbReference type="PANTHER" id="PTHR10210">
    <property type="entry name" value="RIBOSE-PHOSPHATE DIPHOSPHOKINASE FAMILY MEMBER"/>
    <property type="match status" value="1"/>
</dbReference>
<dbReference type="SUPFAM" id="SSF53271">
    <property type="entry name" value="PRTase-like"/>
    <property type="match status" value="2"/>
</dbReference>
<evidence type="ECO:0000256" key="2">
    <source>
        <dbReference type="ARBA" id="ARBA00022679"/>
    </source>
</evidence>
<evidence type="ECO:0000259" key="7">
    <source>
        <dbReference type="Pfam" id="PF00156"/>
    </source>
</evidence>
<keyword evidence="3" id="KW-0547">Nucleotide-binding</keyword>
<dbReference type="Gene3D" id="3.40.50.2020">
    <property type="match status" value="2"/>
</dbReference>
<dbReference type="CDD" id="cd06223">
    <property type="entry name" value="PRTases_typeI"/>
    <property type="match status" value="1"/>
</dbReference>
<evidence type="ECO:0000256" key="6">
    <source>
        <dbReference type="ARBA" id="ARBA00049535"/>
    </source>
</evidence>
<proteinExistence type="predicted"/>
<dbReference type="PANTHER" id="PTHR10210:SF32">
    <property type="entry name" value="RIBOSE-PHOSPHATE PYROPHOSPHOKINASE 2"/>
    <property type="match status" value="1"/>
</dbReference>
<dbReference type="Pfam" id="PF00156">
    <property type="entry name" value="Pribosyltran"/>
    <property type="match status" value="1"/>
</dbReference>
<protein>
    <recommendedName>
        <fullName evidence="1">ribose-phosphate diphosphokinase</fullName>
        <ecNumber evidence="1">2.7.6.1</ecNumber>
    </recommendedName>
</protein>
<keyword evidence="4" id="KW-0418">Kinase</keyword>
<dbReference type="InterPro" id="IPR000836">
    <property type="entry name" value="PRTase_dom"/>
</dbReference>
<evidence type="ECO:0000256" key="1">
    <source>
        <dbReference type="ARBA" id="ARBA00013247"/>
    </source>
</evidence>
<evidence type="ECO:0000256" key="4">
    <source>
        <dbReference type="ARBA" id="ARBA00022777"/>
    </source>
</evidence>
<dbReference type="InterPro" id="IPR029057">
    <property type="entry name" value="PRTase-like"/>
</dbReference>
<dbReference type="EMBL" id="BAAALF010000017">
    <property type="protein sequence ID" value="GAA1226362.1"/>
    <property type="molecule type" value="Genomic_DNA"/>
</dbReference>
<gene>
    <name evidence="8" type="ORF">GCM10009665_16180</name>
</gene>
<comment type="caution">
    <text evidence="8">The sequence shown here is derived from an EMBL/GenBank/DDBJ whole genome shotgun (WGS) entry which is preliminary data.</text>
</comment>
<organism evidence="8 9">
    <name type="scientific">Kitasatospora nipponensis</name>
    <dbReference type="NCBI Taxonomy" id="258049"/>
    <lineage>
        <taxon>Bacteria</taxon>
        <taxon>Bacillati</taxon>
        <taxon>Actinomycetota</taxon>
        <taxon>Actinomycetes</taxon>
        <taxon>Kitasatosporales</taxon>
        <taxon>Streptomycetaceae</taxon>
        <taxon>Kitasatospora</taxon>
    </lineage>
</organism>
<sequence length="312" mass="33510">MSRAPGRRPLLLPGGPERAQGFAAELLATGRWEQLELGRARFGNGNVMYWPPPGAVPRSPDLLWPQDLEPGQALLELGLALDCLWRARPGLRARILLPYLPYSRSSRVEQGSSLGAAVLLRLLDALPGVDGYAVFDLHTPELTGFARQSLTEHSALADVRAWAAGLAGLDLVVAPDRGRAATCERLARDLGVSAEVLLKRRTDHGDRAHRIPLERPALRGADVLLLDDELTSGSTMTAALETLRESGAARAHLVALRSFADERVVKELVAHPLVHTLATTALSPHRAAEAVRAHGGRLVPLTGALAALADHR</sequence>
<dbReference type="EC" id="2.7.6.1" evidence="1"/>
<accession>A0ABN1VY27</accession>